<name>A0A1G5KMS0_9FLAO</name>
<proteinExistence type="predicted"/>
<accession>A0A1G5KMS0</accession>
<feature type="non-terminal residue" evidence="1">
    <location>
        <position position="53"/>
    </location>
</feature>
<sequence>MYALPGRKARSNLSRCFFFIPVCQQYYRSRGVIKDKSHKRHKGNRPCDFKTLR</sequence>
<evidence type="ECO:0000313" key="1">
    <source>
        <dbReference type="EMBL" id="SCZ01916.1"/>
    </source>
</evidence>
<protein>
    <submittedName>
        <fullName evidence="1">Uncharacterized protein</fullName>
    </submittedName>
</protein>
<gene>
    <name evidence="1" type="ORF">SAMN02927903_03393</name>
</gene>
<keyword evidence="2" id="KW-1185">Reference proteome</keyword>
<dbReference type="AlphaFoldDB" id="A0A1G5KMS0"/>
<organism evidence="1 2">
    <name type="scientific">Flavobacterium caeni</name>
    <dbReference type="NCBI Taxonomy" id="490189"/>
    <lineage>
        <taxon>Bacteria</taxon>
        <taxon>Pseudomonadati</taxon>
        <taxon>Bacteroidota</taxon>
        <taxon>Flavobacteriia</taxon>
        <taxon>Flavobacteriales</taxon>
        <taxon>Flavobacteriaceae</taxon>
        <taxon>Flavobacterium</taxon>
    </lineage>
</organism>
<reference evidence="1 2" key="1">
    <citation type="submission" date="2016-10" db="EMBL/GenBank/DDBJ databases">
        <authorList>
            <person name="de Groot N.N."/>
        </authorList>
    </citation>
    <scope>NUCLEOTIDE SEQUENCE [LARGE SCALE GENOMIC DNA]</scope>
    <source>
        <strain evidence="1 2">CGMCC 1.7031</strain>
    </source>
</reference>
<evidence type="ECO:0000313" key="2">
    <source>
        <dbReference type="Proteomes" id="UP000199354"/>
    </source>
</evidence>
<dbReference type="EMBL" id="FMVF01000066">
    <property type="protein sequence ID" value="SCZ01916.1"/>
    <property type="molecule type" value="Genomic_DNA"/>
</dbReference>
<dbReference type="Proteomes" id="UP000199354">
    <property type="component" value="Unassembled WGS sequence"/>
</dbReference>